<organism evidence="1 2">
    <name type="scientific">Blastomyces percursus</name>
    <dbReference type="NCBI Taxonomy" id="1658174"/>
    <lineage>
        <taxon>Eukaryota</taxon>
        <taxon>Fungi</taxon>
        <taxon>Dikarya</taxon>
        <taxon>Ascomycota</taxon>
        <taxon>Pezizomycotina</taxon>
        <taxon>Eurotiomycetes</taxon>
        <taxon>Eurotiomycetidae</taxon>
        <taxon>Onygenales</taxon>
        <taxon>Ajellomycetaceae</taxon>
        <taxon>Blastomyces</taxon>
    </lineage>
</organism>
<evidence type="ECO:0000313" key="1">
    <source>
        <dbReference type="EMBL" id="OJD26781.1"/>
    </source>
</evidence>
<sequence>MKQPRFPLPRGHWCSNCHLQNHWIPHGQARCFNLHPEDAPPEWNPWAVKKTLQLSTSSMSCGFGKPLMGGPLPHPRYPCQCKFCETPEKYWSWQKSVHVSAAGKNLPPQVIYRDSRLYQEYMRHLNTLLAGVPISGEEEVEPKEYFELVYIFLLSGIRAVDLTAVTARSPDPFVFSQVLEYE</sequence>
<proteinExistence type="predicted"/>
<dbReference type="Proteomes" id="UP000242791">
    <property type="component" value="Unassembled WGS sequence"/>
</dbReference>
<dbReference type="AlphaFoldDB" id="A0A1J9RGK9"/>
<accession>A0A1J9RGK9</accession>
<dbReference type="VEuPathDB" id="FungiDB:ACJ73_01838"/>
<dbReference type="EMBL" id="LGTZ01000178">
    <property type="protein sequence ID" value="OJD26781.1"/>
    <property type="molecule type" value="Genomic_DNA"/>
</dbReference>
<keyword evidence="2" id="KW-1185">Reference proteome</keyword>
<reference evidence="1 2" key="1">
    <citation type="submission" date="2015-08" db="EMBL/GenBank/DDBJ databases">
        <title>Emmonsia species relationships and genome sequence.</title>
        <authorList>
            <person name="Cuomo C.A."/>
            <person name="Schwartz I.S."/>
            <person name="Kenyon C."/>
            <person name="De Hoog G.S."/>
            <person name="Govender N.P."/>
            <person name="Botha A."/>
            <person name="Moreno L."/>
            <person name="De Vries M."/>
            <person name="Munoz J.F."/>
            <person name="Stielow J.B."/>
        </authorList>
    </citation>
    <scope>NUCLEOTIDE SEQUENCE [LARGE SCALE GENOMIC DNA]</scope>
    <source>
        <strain evidence="1 2">EI222</strain>
    </source>
</reference>
<evidence type="ECO:0000313" key="2">
    <source>
        <dbReference type="Proteomes" id="UP000242791"/>
    </source>
</evidence>
<comment type="caution">
    <text evidence="1">The sequence shown here is derived from an EMBL/GenBank/DDBJ whole genome shotgun (WGS) entry which is preliminary data.</text>
</comment>
<name>A0A1J9RGK9_9EURO</name>
<protein>
    <submittedName>
        <fullName evidence="1">Uncharacterized protein</fullName>
    </submittedName>
</protein>
<dbReference type="OrthoDB" id="4187640at2759"/>
<gene>
    <name evidence="1" type="ORF">ACJ73_01838</name>
</gene>